<sequence length="200" mass="22453">MAGKYSVNLLQTELLPEQVLLTLPRVIALWGVSLLFMLLWAIIVNVQYAALSEKHGALALEKKHQTKVMEDLEQRLVNRKADPLLEEKLTTVKLLLQHKDTLLTKLTDTKQIFVSGFSMAMTELAELHHRDIRLQHITISNDDMSFAGIAKKPETVPAWLSGFEKSTLLSGKDFVHFRLAKNDENMTTFIVSSSAIAAGE</sequence>
<dbReference type="Pfam" id="PF05137">
    <property type="entry name" value="PilN"/>
    <property type="match status" value="1"/>
</dbReference>
<evidence type="ECO:0000313" key="3">
    <source>
        <dbReference type="Proteomes" id="UP001500021"/>
    </source>
</evidence>
<name>A0ABN1L3D3_9GAMM</name>
<proteinExistence type="predicted"/>
<dbReference type="Proteomes" id="UP001500021">
    <property type="component" value="Unassembled WGS sequence"/>
</dbReference>
<protein>
    <submittedName>
        <fullName evidence="2">Uncharacterized protein</fullName>
    </submittedName>
</protein>
<reference evidence="2 3" key="1">
    <citation type="journal article" date="2019" name="Int. J. Syst. Evol. Microbiol.">
        <title>The Global Catalogue of Microorganisms (GCM) 10K type strain sequencing project: providing services to taxonomists for standard genome sequencing and annotation.</title>
        <authorList>
            <consortium name="The Broad Institute Genomics Platform"/>
            <consortium name="The Broad Institute Genome Sequencing Center for Infectious Disease"/>
            <person name="Wu L."/>
            <person name="Ma J."/>
        </authorList>
    </citation>
    <scope>NUCLEOTIDE SEQUENCE [LARGE SCALE GENOMIC DNA]</scope>
    <source>
        <strain evidence="2 3">JCM 15608</strain>
    </source>
</reference>
<organism evidence="2 3">
    <name type="scientific">Colwellia asteriadis</name>
    <dbReference type="NCBI Taxonomy" id="517723"/>
    <lineage>
        <taxon>Bacteria</taxon>
        <taxon>Pseudomonadati</taxon>
        <taxon>Pseudomonadota</taxon>
        <taxon>Gammaproteobacteria</taxon>
        <taxon>Alteromonadales</taxon>
        <taxon>Colwelliaceae</taxon>
        <taxon>Colwellia</taxon>
    </lineage>
</organism>
<dbReference type="EMBL" id="BAAAFA010000001">
    <property type="protein sequence ID" value="GAA0811902.1"/>
    <property type="molecule type" value="Genomic_DNA"/>
</dbReference>
<accession>A0ABN1L3D3</accession>
<evidence type="ECO:0000313" key="2">
    <source>
        <dbReference type="EMBL" id="GAA0811902.1"/>
    </source>
</evidence>
<dbReference type="RefSeq" id="WP_215978391.1">
    <property type="nucleotide sequence ID" value="NZ_BAAAFA010000001.1"/>
</dbReference>
<keyword evidence="3" id="KW-1185">Reference proteome</keyword>
<gene>
    <name evidence="2" type="ORF">GCM10009111_05050</name>
</gene>
<comment type="caution">
    <text evidence="2">The sequence shown here is derived from an EMBL/GenBank/DDBJ whole genome shotgun (WGS) entry which is preliminary data.</text>
</comment>
<keyword evidence="1" id="KW-1133">Transmembrane helix</keyword>
<keyword evidence="1" id="KW-0812">Transmembrane</keyword>
<evidence type="ECO:0000256" key="1">
    <source>
        <dbReference type="SAM" id="Phobius"/>
    </source>
</evidence>
<dbReference type="InterPro" id="IPR007813">
    <property type="entry name" value="PilN"/>
</dbReference>
<feature type="transmembrane region" description="Helical" evidence="1">
    <location>
        <begin position="27"/>
        <end position="46"/>
    </location>
</feature>
<keyword evidence="1" id="KW-0472">Membrane</keyword>